<dbReference type="AlphaFoldDB" id="A0A5C6X9V6"/>
<dbReference type="EMBL" id="VOSM01000004">
    <property type="protein sequence ID" value="TXD37176.1"/>
    <property type="molecule type" value="Genomic_DNA"/>
</dbReference>
<dbReference type="RefSeq" id="WP_146981387.1">
    <property type="nucleotide sequence ID" value="NZ_VOSM01000004.1"/>
</dbReference>
<feature type="domain" description="DUF58" evidence="1">
    <location>
        <begin position="50"/>
        <end position="264"/>
    </location>
</feature>
<dbReference type="Pfam" id="PF01882">
    <property type="entry name" value="DUF58"/>
    <property type="match status" value="1"/>
</dbReference>
<sequence length="297" mass="33297">MAEALRQTYLDPAVLDQLGDMHVRARQLAQGVIAGLHRSPQRGGSVEFSEYTEYSAGQELRRVDWKVFGKSDKYYVKQYEDETNLQTFLLLDGSGSMAFKSELGPLTKLDHARYVAATLAYLLIRQGDAVGALGFAETPGAFLPAAARTKHLDDIFYLLDNLPAQGPTALDDSLRQIAERARRRSLILIFSDMLDATEHTEDLLRVLKSRKFDVVIFQGLDPAELTLPFEGLSLFEGMEDDGELLADPDDLRDRYIEAMRAHNARIASVCAGANISYLSYDTTRPVELVCQDFLRRR</sequence>
<dbReference type="Proteomes" id="UP000321412">
    <property type="component" value="Unassembled WGS sequence"/>
</dbReference>
<evidence type="ECO:0000259" key="1">
    <source>
        <dbReference type="Pfam" id="PF01882"/>
    </source>
</evidence>
<proteinExistence type="predicted"/>
<dbReference type="OrthoDB" id="9776116at2"/>
<dbReference type="Gene3D" id="3.40.50.410">
    <property type="entry name" value="von Willebrand factor, type A domain"/>
    <property type="match status" value="1"/>
</dbReference>
<protein>
    <submittedName>
        <fullName evidence="2">DUF58 domain-containing protein</fullName>
    </submittedName>
</protein>
<dbReference type="PANTHER" id="PTHR33608:SF7">
    <property type="entry name" value="DUF58 DOMAIN-CONTAINING PROTEIN"/>
    <property type="match status" value="1"/>
</dbReference>
<gene>
    <name evidence="2" type="ORF">FRC98_10610</name>
</gene>
<keyword evidence="3" id="KW-1185">Reference proteome</keyword>
<evidence type="ECO:0000313" key="2">
    <source>
        <dbReference type="EMBL" id="TXD37176.1"/>
    </source>
</evidence>
<dbReference type="SUPFAM" id="SSF53300">
    <property type="entry name" value="vWA-like"/>
    <property type="match status" value="1"/>
</dbReference>
<evidence type="ECO:0000313" key="3">
    <source>
        <dbReference type="Proteomes" id="UP000321412"/>
    </source>
</evidence>
<accession>A0A5C6X9V6</accession>
<name>A0A5C6X9V6_9DELT</name>
<comment type="caution">
    <text evidence="2">The sequence shown here is derived from an EMBL/GenBank/DDBJ whole genome shotgun (WGS) entry which is preliminary data.</text>
</comment>
<reference evidence="2 3" key="1">
    <citation type="submission" date="2019-08" db="EMBL/GenBank/DDBJ databases">
        <title>Bradymonadales sp. TMQ4.</title>
        <authorList>
            <person name="Liang Q."/>
        </authorList>
    </citation>
    <scope>NUCLEOTIDE SEQUENCE [LARGE SCALE GENOMIC DNA]</scope>
    <source>
        <strain evidence="2 3">TMQ4</strain>
    </source>
</reference>
<dbReference type="PANTHER" id="PTHR33608">
    <property type="entry name" value="BLL2464 PROTEIN"/>
    <property type="match status" value="1"/>
</dbReference>
<dbReference type="InterPro" id="IPR036465">
    <property type="entry name" value="vWFA_dom_sf"/>
</dbReference>
<organism evidence="2 3">
    <name type="scientific">Lujinxingia vulgaris</name>
    <dbReference type="NCBI Taxonomy" id="2600176"/>
    <lineage>
        <taxon>Bacteria</taxon>
        <taxon>Deltaproteobacteria</taxon>
        <taxon>Bradymonadales</taxon>
        <taxon>Lujinxingiaceae</taxon>
        <taxon>Lujinxingia</taxon>
    </lineage>
</organism>
<dbReference type="InterPro" id="IPR002881">
    <property type="entry name" value="DUF58"/>
</dbReference>